<dbReference type="PANTHER" id="PTHR10395:SF7">
    <property type="entry name" value="5-HYDROXYISOURATE HYDROLASE"/>
    <property type="match status" value="1"/>
</dbReference>
<feature type="binding site" evidence="7">
    <location>
        <position position="111"/>
    </location>
    <ligand>
        <name>substrate</name>
    </ligand>
</feature>
<dbReference type="CDD" id="cd05822">
    <property type="entry name" value="TLP_HIUase"/>
    <property type="match status" value="1"/>
</dbReference>
<evidence type="ECO:0000256" key="4">
    <source>
        <dbReference type="ARBA" id="ARBA00011881"/>
    </source>
</evidence>
<dbReference type="EC" id="3.5.2.17" evidence="8"/>
<dbReference type="PROSITE" id="PS00768">
    <property type="entry name" value="TRANSTHYRETIN_1"/>
    <property type="match status" value="1"/>
</dbReference>
<feature type="domain" description="Transthyretin/hydroxyisourate hydrolase" evidence="9">
    <location>
        <begin position="1"/>
        <end position="113"/>
    </location>
</feature>
<keyword evidence="10" id="KW-1185">Reference proteome</keyword>
<dbReference type="SUPFAM" id="SSF49472">
    <property type="entry name" value="Transthyretin (synonym: prealbumin)"/>
    <property type="match status" value="1"/>
</dbReference>
<gene>
    <name evidence="11" type="primary">LOC114246875</name>
</gene>
<evidence type="ECO:0000256" key="2">
    <source>
        <dbReference type="ARBA" id="ARBA00002704"/>
    </source>
</evidence>
<comment type="catalytic activity">
    <reaction evidence="1 8">
        <text>5-hydroxyisourate + H2O = 5-hydroxy-2-oxo-4-ureido-2,5-dihydro-1H-imidazole-5-carboxylate + H(+)</text>
        <dbReference type="Rhea" id="RHEA:23736"/>
        <dbReference type="ChEBI" id="CHEBI:15377"/>
        <dbReference type="ChEBI" id="CHEBI:15378"/>
        <dbReference type="ChEBI" id="CHEBI:18072"/>
        <dbReference type="ChEBI" id="CHEBI:58639"/>
        <dbReference type="EC" id="3.5.2.17"/>
    </reaction>
</comment>
<dbReference type="InterPro" id="IPR023419">
    <property type="entry name" value="Transthyretin_CS"/>
</dbReference>
<dbReference type="SMART" id="SM00095">
    <property type="entry name" value="TR_THY"/>
    <property type="match status" value="1"/>
</dbReference>
<protein>
    <recommendedName>
        <fullName evidence="8">5-hydroxyisourate hydrolase</fullName>
        <shortName evidence="8">HIU hydrolase</shortName>
        <shortName evidence="8">HIUHase</shortName>
        <ecNumber evidence="8">3.5.2.17</ecNumber>
    </recommendedName>
</protein>
<dbReference type="KEGG" id="bman:114246875"/>
<dbReference type="InterPro" id="IPR036817">
    <property type="entry name" value="Transthyretin/HIU_hydrolase_sf"/>
</dbReference>
<dbReference type="NCBIfam" id="TIGR02962">
    <property type="entry name" value="hdxy_isourate"/>
    <property type="match status" value="1"/>
</dbReference>
<reference evidence="11" key="1">
    <citation type="submission" date="2025-08" db="UniProtKB">
        <authorList>
            <consortium name="RefSeq"/>
        </authorList>
    </citation>
    <scope>IDENTIFICATION</scope>
    <source>
        <tissue evidence="11">Silk gland</tissue>
    </source>
</reference>
<dbReference type="GeneID" id="114246875"/>
<evidence type="ECO:0000256" key="1">
    <source>
        <dbReference type="ARBA" id="ARBA00001043"/>
    </source>
</evidence>
<comment type="similarity">
    <text evidence="3 8">Belongs to the transthyretin family. 5-hydroxyisourate hydrolase subfamily.</text>
</comment>
<dbReference type="InterPro" id="IPR023416">
    <property type="entry name" value="Transthyretin/HIU_hydrolase_d"/>
</dbReference>
<keyword evidence="5 8" id="KW-0659">Purine metabolism</keyword>
<dbReference type="InterPro" id="IPR000895">
    <property type="entry name" value="Transthyretin/HIU_hydrolase"/>
</dbReference>
<dbReference type="InterPro" id="IPR014306">
    <property type="entry name" value="Hydroxyisourate_hydrolase"/>
</dbReference>
<evidence type="ECO:0000256" key="3">
    <source>
        <dbReference type="ARBA" id="ARBA00009850"/>
    </source>
</evidence>
<dbReference type="Proteomes" id="UP000504629">
    <property type="component" value="Unplaced"/>
</dbReference>
<dbReference type="PANTHER" id="PTHR10395">
    <property type="entry name" value="URICASE AND TRANSTHYRETIN-RELATED"/>
    <property type="match status" value="1"/>
</dbReference>
<dbReference type="GO" id="GO:0033971">
    <property type="term" value="F:hydroxyisourate hydrolase activity"/>
    <property type="evidence" value="ECO:0007669"/>
    <property type="project" value="UniProtKB-EC"/>
</dbReference>
<keyword evidence="6 8" id="KW-0378">Hydrolase</keyword>
<dbReference type="OrthoDB" id="10265230at2759"/>
<dbReference type="InterPro" id="IPR023418">
    <property type="entry name" value="Thyroxine_BS"/>
</dbReference>
<sequence length="114" mass="13184">MSRPILSTHVLDTSTGKPANGLIVKLFKKRDDSCWTLWHNTVTSSDGRIQFPFSKDFMAVGIYKLRFNVGDYYNNLNKETLYPIVEIVFNTKEDEHYHIPLLLSPYGYSTYRGS</sequence>
<evidence type="ECO:0000313" key="11">
    <source>
        <dbReference type="RefSeq" id="XP_028035401.1"/>
    </source>
</evidence>
<accession>A0A6J2JZL8</accession>
<evidence type="ECO:0000259" key="9">
    <source>
        <dbReference type="SMART" id="SM00095"/>
    </source>
</evidence>
<dbReference type="GO" id="GO:0006144">
    <property type="term" value="P:purine nucleobase metabolic process"/>
    <property type="evidence" value="ECO:0007669"/>
    <property type="project" value="UniProtKB-KW"/>
</dbReference>
<organism evidence="10 11">
    <name type="scientific">Bombyx mandarina</name>
    <name type="common">Wild silk moth</name>
    <name type="synonym">Wild silkworm</name>
    <dbReference type="NCBI Taxonomy" id="7092"/>
    <lineage>
        <taxon>Eukaryota</taxon>
        <taxon>Metazoa</taxon>
        <taxon>Ecdysozoa</taxon>
        <taxon>Arthropoda</taxon>
        <taxon>Hexapoda</taxon>
        <taxon>Insecta</taxon>
        <taxon>Pterygota</taxon>
        <taxon>Neoptera</taxon>
        <taxon>Endopterygota</taxon>
        <taxon>Lepidoptera</taxon>
        <taxon>Glossata</taxon>
        <taxon>Ditrysia</taxon>
        <taxon>Bombycoidea</taxon>
        <taxon>Bombycidae</taxon>
        <taxon>Bombycinae</taxon>
        <taxon>Bombyx</taxon>
    </lineage>
</organism>
<evidence type="ECO:0000256" key="8">
    <source>
        <dbReference type="RuleBase" id="RU361270"/>
    </source>
</evidence>
<feature type="binding site" evidence="7">
    <location>
        <position position="48"/>
    </location>
    <ligand>
        <name>substrate</name>
    </ligand>
</feature>
<feature type="binding site" evidence="7">
    <location>
        <position position="9"/>
    </location>
    <ligand>
        <name>substrate</name>
    </ligand>
</feature>
<dbReference type="AlphaFoldDB" id="A0A6J2JZL8"/>
<dbReference type="Gene3D" id="2.60.40.180">
    <property type="entry name" value="Transthyretin/hydroxyisourate hydrolase domain"/>
    <property type="match status" value="1"/>
</dbReference>
<evidence type="ECO:0000256" key="7">
    <source>
        <dbReference type="PIRSR" id="PIRSR600895-51"/>
    </source>
</evidence>
<evidence type="ECO:0000256" key="5">
    <source>
        <dbReference type="ARBA" id="ARBA00022631"/>
    </source>
</evidence>
<proteinExistence type="inferred from homology"/>
<dbReference type="PROSITE" id="PS00769">
    <property type="entry name" value="TRANSTHYRETIN_2"/>
    <property type="match status" value="1"/>
</dbReference>
<dbReference type="Pfam" id="PF00576">
    <property type="entry name" value="Transthyretin"/>
    <property type="match status" value="1"/>
</dbReference>
<evidence type="ECO:0000313" key="10">
    <source>
        <dbReference type="Proteomes" id="UP000504629"/>
    </source>
</evidence>
<name>A0A6J2JZL8_BOMMA</name>
<dbReference type="PRINTS" id="PR00189">
    <property type="entry name" value="TRNSTHYRETIN"/>
</dbReference>
<dbReference type="RefSeq" id="XP_028035401.1">
    <property type="nucleotide sequence ID" value="XM_028179600.1"/>
</dbReference>
<evidence type="ECO:0000256" key="6">
    <source>
        <dbReference type="ARBA" id="ARBA00022801"/>
    </source>
</evidence>
<comment type="subunit">
    <text evidence="4 8">Homotetramer.</text>
</comment>
<comment type="function">
    <text evidence="2">Catalyzes the hydrolysis of 5-hydroxyisourate (HIU) to 2-oxo-4-hydroxy-4-carboxy-5-ureidoimidazoline (OHCU).</text>
</comment>